<dbReference type="Pfam" id="PF13524">
    <property type="entry name" value="Glyco_trans_1_2"/>
    <property type="match status" value="1"/>
</dbReference>
<feature type="domain" description="Spore protein YkvP/CgeB glycosyl transferase-like" evidence="1">
    <location>
        <begin position="188"/>
        <end position="306"/>
    </location>
</feature>
<dbReference type="EMBL" id="CP139781">
    <property type="protein sequence ID" value="WRQ88458.1"/>
    <property type="molecule type" value="Genomic_DNA"/>
</dbReference>
<sequence length="540" mass="60329">MKIALAHLCYAEHGADWYSAIANRAPAPLKVVPLPLVLPGLEGRISWQELDERWRFRDRELLSLYRHVREIAEGVDVLWNYSGAMLHPEFVSTLPCTTVFTCFDDPEDYPDLVAPAADAFDLGLHGNLASGSLFRRHFPVTAWQPIFTAPAPDLTNAARDIGLFFAGGLSGYSDYRRMRLERLSTEFPDAICVGRGWDRGYVTTAEIEGFYQRARMGWNVHRTIGPVNQRLFDLARQGVAQVCDSLPYVGQAFEIGTEILAFSQIEDGIRQIRQLLAEPERAMRMAAAARLRYDRDYTTERLWERFAEFVGRHAPTARPAPKPNKLPVPTVLPYRWRRRIERINASLTSALSAARATWRAKPTYQSWKFDESACLPVSAVSATPNAQHDEPANLDVPESVQAAWISILPLGSDIKVVGRVLPELSRLLPAARGATRLEPDTPRVIVATGPLSPLWSASRASSHQIISWATYGHPATIVREFNSLMGDCKAHDPTTPHRIIRAYVQPKPDVPWLEVLGDSHLSASFWMILTATSVDLAPPA</sequence>
<proteinExistence type="predicted"/>
<organism evidence="2 3">
    <name type="scientific">Actomonas aquatica</name>
    <dbReference type="NCBI Taxonomy" id="2866162"/>
    <lineage>
        <taxon>Bacteria</taxon>
        <taxon>Pseudomonadati</taxon>
        <taxon>Verrucomicrobiota</taxon>
        <taxon>Opitutia</taxon>
        <taxon>Opitutales</taxon>
        <taxon>Opitutaceae</taxon>
        <taxon>Actomonas</taxon>
    </lineage>
</organism>
<dbReference type="InterPro" id="IPR055259">
    <property type="entry name" value="YkvP/CgeB_Glyco_trans-like"/>
</dbReference>
<gene>
    <name evidence="2" type="ORF">K1X11_003525</name>
</gene>
<accession>A0ABZ1CAC6</accession>
<dbReference type="Proteomes" id="UP000738431">
    <property type="component" value="Chromosome"/>
</dbReference>
<protein>
    <submittedName>
        <fullName evidence="2">Glycosyltransferase</fullName>
    </submittedName>
</protein>
<evidence type="ECO:0000313" key="2">
    <source>
        <dbReference type="EMBL" id="WRQ88458.1"/>
    </source>
</evidence>
<name>A0ABZ1CAC6_9BACT</name>
<reference evidence="2 3" key="2">
    <citation type="submission" date="2023-12" db="EMBL/GenBank/DDBJ databases">
        <title>Description of an unclassified Opitutus bacterium of Verrucomicrobiota.</title>
        <authorList>
            <person name="Zhang D.-F."/>
        </authorList>
    </citation>
    <scope>NUCLEOTIDE SEQUENCE [LARGE SCALE GENOMIC DNA]</scope>
    <source>
        <strain evidence="2 3">WL0086</strain>
    </source>
</reference>
<reference evidence="2 3" key="1">
    <citation type="submission" date="2021-08" db="EMBL/GenBank/DDBJ databases">
        <authorList>
            <person name="Zhang D."/>
            <person name="Zhang A."/>
            <person name="Wang L."/>
        </authorList>
    </citation>
    <scope>NUCLEOTIDE SEQUENCE [LARGE SCALE GENOMIC DNA]</scope>
    <source>
        <strain evidence="2 3">WL0086</strain>
    </source>
</reference>
<dbReference type="RefSeq" id="WP_221033271.1">
    <property type="nucleotide sequence ID" value="NZ_CP139781.1"/>
</dbReference>
<evidence type="ECO:0000313" key="3">
    <source>
        <dbReference type="Proteomes" id="UP000738431"/>
    </source>
</evidence>
<keyword evidence="3" id="KW-1185">Reference proteome</keyword>
<evidence type="ECO:0000259" key="1">
    <source>
        <dbReference type="Pfam" id="PF13524"/>
    </source>
</evidence>